<keyword evidence="6" id="KW-0408">Iron</keyword>
<comment type="cofactor">
    <cofactor evidence="1">
        <name>[4Fe-4S] cluster</name>
        <dbReference type="ChEBI" id="CHEBI:49883"/>
    </cofactor>
</comment>
<evidence type="ECO:0000259" key="9">
    <source>
        <dbReference type="SMART" id="SM00790"/>
    </source>
</evidence>
<dbReference type="PANTHER" id="PTHR30038:SF0">
    <property type="entry name" value="TUNGSTEN-CONTAINING ALDEHYDE FERREDOXIN OXIDOREDUCTASE"/>
    <property type="match status" value="1"/>
</dbReference>
<dbReference type="RefSeq" id="WP_073046612.1">
    <property type="nucleotide sequence ID" value="NZ_FQZL01000005.1"/>
</dbReference>
<dbReference type="InterPro" id="IPR036503">
    <property type="entry name" value="Ald_Fedxn_OxRdtase_N_sf"/>
</dbReference>
<evidence type="ECO:0000256" key="8">
    <source>
        <dbReference type="ARBA" id="ARBA00049934"/>
    </source>
</evidence>
<evidence type="ECO:0000256" key="3">
    <source>
        <dbReference type="ARBA" id="ARBA00022485"/>
    </source>
</evidence>
<dbReference type="Gene3D" id="3.60.9.10">
    <property type="entry name" value="Aldehyde ferredoxin oxidoreductase, N-terminal domain"/>
    <property type="match status" value="1"/>
</dbReference>
<dbReference type="Gene3D" id="1.10.599.10">
    <property type="entry name" value="Aldehyde Ferredoxin Oxidoreductase Protein, subunit A, domain 3"/>
    <property type="match status" value="1"/>
</dbReference>
<dbReference type="InterPro" id="IPR013984">
    <property type="entry name" value="Ald_Fedxn_OxRdtase_dom2"/>
</dbReference>
<dbReference type="Proteomes" id="UP000184052">
    <property type="component" value="Unassembled WGS sequence"/>
</dbReference>
<reference evidence="10 11" key="1">
    <citation type="submission" date="2016-11" db="EMBL/GenBank/DDBJ databases">
        <authorList>
            <person name="Jaros S."/>
            <person name="Januszkiewicz K."/>
            <person name="Wedrychowicz H."/>
        </authorList>
    </citation>
    <scope>NUCLEOTIDE SEQUENCE [LARGE SCALE GENOMIC DNA]</scope>
    <source>
        <strain evidence="10 11">DSM 17477</strain>
    </source>
</reference>
<comment type="cofactor">
    <cofactor evidence="8">
        <name>tungstopterin</name>
        <dbReference type="ChEBI" id="CHEBI:30402"/>
    </cofactor>
</comment>
<dbReference type="Pfam" id="PF02730">
    <property type="entry name" value="AFOR_N"/>
    <property type="match status" value="1"/>
</dbReference>
<dbReference type="SMART" id="SM00790">
    <property type="entry name" value="AFOR_N"/>
    <property type="match status" value="1"/>
</dbReference>
<dbReference type="Pfam" id="PF01314">
    <property type="entry name" value="AFOR_C"/>
    <property type="match status" value="1"/>
</dbReference>
<evidence type="ECO:0000256" key="6">
    <source>
        <dbReference type="ARBA" id="ARBA00023004"/>
    </source>
</evidence>
<dbReference type="GO" id="GO:0016625">
    <property type="term" value="F:oxidoreductase activity, acting on the aldehyde or oxo group of donors, iron-sulfur protein as acceptor"/>
    <property type="evidence" value="ECO:0007669"/>
    <property type="project" value="InterPro"/>
</dbReference>
<evidence type="ECO:0000256" key="7">
    <source>
        <dbReference type="ARBA" id="ARBA00023014"/>
    </source>
</evidence>
<dbReference type="InterPro" id="IPR013983">
    <property type="entry name" value="Ald_Fedxn_OxRdtase_N"/>
</dbReference>
<accession>A0A1M6BX45</accession>
<dbReference type="PANTHER" id="PTHR30038">
    <property type="entry name" value="ALDEHYDE FERREDOXIN OXIDOREDUCTASE"/>
    <property type="match status" value="1"/>
</dbReference>
<dbReference type="GO" id="GO:0051539">
    <property type="term" value="F:4 iron, 4 sulfur cluster binding"/>
    <property type="evidence" value="ECO:0007669"/>
    <property type="project" value="UniProtKB-KW"/>
</dbReference>
<keyword evidence="5" id="KW-0560">Oxidoreductase</keyword>
<dbReference type="GO" id="GO:0009055">
    <property type="term" value="F:electron transfer activity"/>
    <property type="evidence" value="ECO:0007669"/>
    <property type="project" value="InterPro"/>
</dbReference>
<evidence type="ECO:0000256" key="1">
    <source>
        <dbReference type="ARBA" id="ARBA00001966"/>
    </source>
</evidence>
<dbReference type="InterPro" id="IPR036021">
    <property type="entry name" value="Tungsten_al_ferr_oxy-like_C"/>
</dbReference>
<dbReference type="SUPFAM" id="SSF48310">
    <property type="entry name" value="Aldehyde ferredoxin oxidoreductase, C-terminal domains"/>
    <property type="match status" value="1"/>
</dbReference>
<dbReference type="EMBL" id="FQZL01000005">
    <property type="protein sequence ID" value="SHI53088.1"/>
    <property type="molecule type" value="Genomic_DNA"/>
</dbReference>
<evidence type="ECO:0000256" key="2">
    <source>
        <dbReference type="ARBA" id="ARBA00011032"/>
    </source>
</evidence>
<keyword evidence="7" id="KW-0411">Iron-sulfur</keyword>
<dbReference type="AlphaFoldDB" id="A0A1M6BX45"/>
<keyword evidence="11" id="KW-1185">Reference proteome</keyword>
<evidence type="ECO:0000256" key="5">
    <source>
        <dbReference type="ARBA" id="ARBA00023002"/>
    </source>
</evidence>
<name>A0A1M6BX45_9FIRM</name>
<protein>
    <submittedName>
        <fullName evidence="10">Aldehyde:ferredoxin oxidoreductase</fullName>
    </submittedName>
</protein>
<evidence type="ECO:0000313" key="11">
    <source>
        <dbReference type="Proteomes" id="UP000184052"/>
    </source>
</evidence>
<organism evidence="10 11">
    <name type="scientific">Dethiosulfatibacter aminovorans DSM 17477</name>
    <dbReference type="NCBI Taxonomy" id="1121476"/>
    <lineage>
        <taxon>Bacteria</taxon>
        <taxon>Bacillati</taxon>
        <taxon>Bacillota</taxon>
        <taxon>Tissierellia</taxon>
        <taxon>Dethiosulfatibacter</taxon>
    </lineage>
</organism>
<dbReference type="SUPFAM" id="SSF56228">
    <property type="entry name" value="Aldehyde ferredoxin oxidoreductase, N-terminal domain"/>
    <property type="match status" value="1"/>
</dbReference>
<dbReference type="InterPro" id="IPR051919">
    <property type="entry name" value="W-dependent_AOR"/>
</dbReference>
<dbReference type="Gene3D" id="1.10.569.10">
    <property type="entry name" value="Aldehyde Ferredoxin Oxidoreductase Protein, subunit A, domain 2"/>
    <property type="match status" value="1"/>
</dbReference>
<dbReference type="GO" id="GO:0046872">
    <property type="term" value="F:metal ion binding"/>
    <property type="evidence" value="ECO:0007669"/>
    <property type="project" value="UniProtKB-KW"/>
</dbReference>
<gene>
    <name evidence="10" type="ORF">SAMN02745751_00499</name>
</gene>
<keyword evidence="3" id="KW-0004">4Fe-4S</keyword>
<evidence type="ECO:0000256" key="4">
    <source>
        <dbReference type="ARBA" id="ARBA00022723"/>
    </source>
</evidence>
<sequence>MNKFIRIDMTTLQASVGDVPEKYAGLGGRALTSNFVNDEVKPTCHPLGKNNKLIFAPGLLSGTTAPNSGRISVGGKSPLTGGIKECNSGGTMSQIVARMGIKAFVIEGMPAEDKFYIIKIDMEGVTIEEAPEEILGGCGNYKAIEILSEKYGKKVAIAIAGPAGEYRLPSANISLKDPEGNIRSAGRGGLGAVLGSKKVKAVVIDGTGAGKIEVADPEKFREASKVFAKALLDHPVAGQGLAAYGTDVLVNILNEAGGLPARNFTKGRIDYNDNISGETLNATITERGGEGKVSHGCHPGCVIRCSQWYADKSGKYVTSGFEYETIWGLGADAGIEDLDAIAYIDRAMDDIGVDSIETAVAVATAMEGGLIPWGDGKAVLEIVKDMAKPTPLARIIGSGAAVVGKTCGLFRVPVVKNQAIPAYDPRSVKGIGLTYATTPMGADHTAGYCISGNILKVGADIDPLKKDGQIEYARAMQIGTAAIDSTGMCLFVYFGIADNPAGFQALIDMINAQYGLALTADDVNKLGESVLKVELDFNKRAGFTREDDRLPEFMEYEPLSPHNVVWDFTPEEIDQVMNFDSEGESEELRIS</sequence>
<evidence type="ECO:0000313" key="10">
    <source>
        <dbReference type="EMBL" id="SHI53088.1"/>
    </source>
</evidence>
<dbReference type="InterPro" id="IPR013985">
    <property type="entry name" value="Ald_Fedxn_OxRdtase_dom3"/>
</dbReference>
<keyword evidence="4" id="KW-0479">Metal-binding</keyword>
<dbReference type="STRING" id="1121476.SAMN02745751_00499"/>
<dbReference type="InterPro" id="IPR001203">
    <property type="entry name" value="OxRdtase_Ald_Fedxn_C"/>
</dbReference>
<dbReference type="OrthoDB" id="9763894at2"/>
<feature type="domain" description="Aldehyde ferredoxin oxidoreductase N-terminal" evidence="9">
    <location>
        <begin position="1"/>
        <end position="208"/>
    </location>
</feature>
<comment type="similarity">
    <text evidence="2">Belongs to the AOR/FOR family.</text>
</comment>
<proteinExistence type="inferred from homology"/>